<comment type="cofactor">
    <cofactor evidence="1">
        <name>L-ascorbate</name>
        <dbReference type="ChEBI" id="CHEBI:38290"/>
    </cofactor>
</comment>
<feature type="domain" description="Fe2OG dioxygenase" evidence="7">
    <location>
        <begin position="133"/>
        <end position="232"/>
    </location>
</feature>
<dbReference type="PANTHER" id="PTHR12117">
    <property type="entry name" value="HISTONE ACETYLTRANSFERASE COMPLEX"/>
    <property type="match status" value="1"/>
</dbReference>
<evidence type="ECO:0000256" key="1">
    <source>
        <dbReference type="ARBA" id="ARBA00001961"/>
    </source>
</evidence>
<proteinExistence type="predicted"/>
<organism evidence="8 9">
    <name type="scientific">Lysobacter brunescens</name>
    <dbReference type="NCBI Taxonomy" id="262323"/>
    <lineage>
        <taxon>Bacteria</taxon>
        <taxon>Pseudomonadati</taxon>
        <taxon>Pseudomonadota</taxon>
        <taxon>Gammaproteobacteria</taxon>
        <taxon>Lysobacterales</taxon>
        <taxon>Lysobacteraceae</taxon>
        <taxon>Lysobacter</taxon>
    </lineage>
</organism>
<evidence type="ECO:0000256" key="6">
    <source>
        <dbReference type="ARBA" id="ARBA00023004"/>
    </source>
</evidence>
<dbReference type="Pfam" id="PF13661">
    <property type="entry name" value="2OG-FeII_Oxy_4"/>
    <property type="match status" value="1"/>
</dbReference>
<keyword evidence="6" id="KW-0408">Iron</keyword>
<evidence type="ECO:0000256" key="5">
    <source>
        <dbReference type="ARBA" id="ARBA00023002"/>
    </source>
</evidence>
<protein>
    <submittedName>
        <fullName evidence="8">2OG-Fe(II) oxygenase family protein</fullName>
    </submittedName>
</protein>
<dbReference type="RefSeq" id="WP_386822134.1">
    <property type="nucleotide sequence ID" value="NZ_JBHTIF010000001.1"/>
</dbReference>
<keyword evidence="4" id="KW-0223">Dioxygenase</keyword>
<evidence type="ECO:0000256" key="4">
    <source>
        <dbReference type="ARBA" id="ARBA00022964"/>
    </source>
</evidence>
<keyword evidence="9" id="KW-1185">Reference proteome</keyword>
<dbReference type="Proteomes" id="UP001597110">
    <property type="component" value="Unassembled WGS sequence"/>
</dbReference>
<keyword evidence="3" id="KW-0847">Vitamin C</keyword>
<evidence type="ECO:0000256" key="2">
    <source>
        <dbReference type="ARBA" id="ARBA00022723"/>
    </source>
</evidence>
<dbReference type="SMART" id="SM00702">
    <property type="entry name" value="P4Hc"/>
    <property type="match status" value="1"/>
</dbReference>
<sequence>MINDDIDIDRWRQALALRSRVQIPDFLQADAAEALADELSTRTPWQLAERSSGESRTTPRGAYPDDVAFETLLKRGYALAADQYQFSYDSYMLIRAAKEGWDPDLLAHHVLRFLNTPMFLEFARYLGSDPTITHASAQCTRYRPGQFLMPHQDLDVNEGRRYAFVINLSREWRPDWGGQLQFIDDATGAVTETFLPRWNSLSLFRVPQTHHVTLVSPWAARPRHAITGWWLARSAP</sequence>
<reference evidence="9" key="1">
    <citation type="journal article" date="2019" name="Int. J. Syst. Evol. Microbiol.">
        <title>The Global Catalogue of Microorganisms (GCM) 10K type strain sequencing project: providing services to taxonomists for standard genome sequencing and annotation.</title>
        <authorList>
            <consortium name="The Broad Institute Genomics Platform"/>
            <consortium name="The Broad Institute Genome Sequencing Center for Infectious Disease"/>
            <person name="Wu L."/>
            <person name="Ma J."/>
        </authorList>
    </citation>
    <scope>NUCLEOTIDE SEQUENCE [LARGE SCALE GENOMIC DNA]</scope>
    <source>
        <strain evidence="9">CCUG 55585</strain>
    </source>
</reference>
<dbReference type="PROSITE" id="PS51471">
    <property type="entry name" value="FE2OG_OXY"/>
    <property type="match status" value="1"/>
</dbReference>
<name>A0ABW2Y7Y4_9GAMM</name>
<evidence type="ECO:0000313" key="8">
    <source>
        <dbReference type="EMBL" id="MFD0724477.1"/>
    </source>
</evidence>
<gene>
    <name evidence="8" type="ORF">ACFQ0E_02575</name>
</gene>
<dbReference type="PANTHER" id="PTHR12117:SF0">
    <property type="entry name" value="PROLYL 3-HYDROXYLASE OGFOD1"/>
    <property type="match status" value="1"/>
</dbReference>
<keyword evidence="5" id="KW-0560">Oxidoreductase</keyword>
<dbReference type="InterPro" id="IPR039558">
    <property type="entry name" value="TPA1/OFD1_N"/>
</dbReference>
<evidence type="ECO:0000259" key="7">
    <source>
        <dbReference type="PROSITE" id="PS51471"/>
    </source>
</evidence>
<comment type="caution">
    <text evidence="8">The sequence shown here is derived from an EMBL/GenBank/DDBJ whole genome shotgun (WGS) entry which is preliminary data.</text>
</comment>
<keyword evidence="2" id="KW-0479">Metal-binding</keyword>
<evidence type="ECO:0000313" key="9">
    <source>
        <dbReference type="Proteomes" id="UP001597110"/>
    </source>
</evidence>
<evidence type="ECO:0000256" key="3">
    <source>
        <dbReference type="ARBA" id="ARBA00022896"/>
    </source>
</evidence>
<dbReference type="InterPro" id="IPR051842">
    <property type="entry name" value="uS12_prolyl_hydroxylase"/>
</dbReference>
<accession>A0ABW2Y7Y4</accession>
<dbReference type="Gene3D" id="2.60.120.620">
    <property type="entry name" value="q2cbj1_9rhob like domain"/>
    <property type="match status" value="1"/>
</dbReference>
<dbReference type="InterPro" id="IPR006620">
    <property type="entry name" value="Pro_4_hyd_alph"/>
</dbReference>
<dbReference type="EMBL" id="JBHTIF010000001">
    <property type="protein sequence ID" value="MFD0724477.1"/>
    <property type="molecule type" value="Genomic_DNA"/>
</dbReference>
<dbReference type="InterPro" id="IPR005123">
    <property type="entry name" value="Oxoglu/Fe-dep_dioxygenase_dom"/>
</dbReference>